<gene>
    <name evidence="1" type="ORF">Micbo1qcDRAFT_157511</name>
</gene>
<accession>A0A136JEE1</accession>
<dbReference type="EMBL" id="KQ964246">
    <property type="protein sequence ID" value="KXJ95533.1"/>
    <property type="molecule type" value="Genomic_DNA"/>
</dbReference>
<name>A0A136JEE1_9PEZI</name>
<feature type="non-terminal residue" evidence="1">
    <location>
        <position position="122"/>
    </location>
</feature>
<dbReference type="AlphaFoldDB" id="A0A136JEE1"/>
<dbReference type="OrthoDB" id="289721at2759"/>
<dbReference type="Proteomes" id="UP000070501">
    <property type="component" value="Unassembled WGS sequence"/>
</dbReference>
<protein>
    <submittedName>
        <fullName evidence="1">Uncharacterized protein</fullName>
    </submittedName>
</protein>
<sequence>MPSVTAQNTTNTGRVLMYMFPRQFGLHNVFTSKVDFRETSQRFKDYTLREEEIALKFGQHNVSKRKLHIPKRLRGRAVELVQQLQKQHHRCSYSKLMEYYCPLPATEIGPSQTRLQEAGLDQ</sequence>
<reference evidence="1 2" key="1">
    <citation type="submission" date="2016-02" db="EMBL/GenBank/DDBJ databases">
        <title>Draft genome sequence of Microdochium bolleyi, a fungal endophyte of beachgrass.</title>
        <authorList>
            <consortium name="DOE Joint Genome Institute"/>
            <person name="David A.S."/>
            <person name="May G."/>
            <person name="Haridas S."/>
            <person name="Lim J."/>
            <person name="Wang M."/>
            <person name="Labutti K."/>
            <person name="Lipzen A."/>
            <person name="Barry K."/>
            <person name="Grigoriev I.V."/>
        </authorList>
    </citation>
    <scope>NUCLEOTIDE SEQUENCE [LARGE SCALE GENOMIC DNA]</scope>
    <source>
        <strain evidence="1 2">J235TASD1</strain>
    </source>
</reference>
<dbReference type="STRING" id="196109.A0A136JEE1"/>
<organism evidence="1 2">
    <name type="scientific">Microdochium bolleyi</name>
    <dbReference type="NCBI Taxonomy" id="196109"/>
    <lineage>
        <taxon>Eukaryota</taxon>
        <taxon>Fungi</taxon>
        <taxon>Dikarya</taxon>
        <taxon>Ascomycota</taxon>
        <taxon>Pezizomycotina</taxon>
        <taxon>Sordariomycetes</taxon>
        <taxon>Xylariomycetidae</taxon>
        <taxon>Xylariales</taxon>
        <taxon>Microdochiaceae</taxon>
        <taxon>Microdochium</taxon>
    </lineage>
</organism>
<dbReference type="InParanoid" id="A0A136JEE1"/>
<dbReference type="Gene3D" id="1.10.132.70">
    <property type="match status" value="1"/>
</dbReference>
<evidence type="ECO:0000313" key="2">
    <source>
        <dbReference type="Proteomes" id="UP000070501"/>
    </source>
</evidence>
<proteinExistence type="predicted"/>
<evidence type="ECO:0000313" key="1">
    <source>
        <dbReference type="EMBL" id="KXJ95533.1"/>
    </source>
</evidence>
<keyword evidence="2" id="KW-1185">Reference proteome</keyword>